<feature type="binding site" evidence="16">
    <location>
        <position position="157"/>
    </location>
    <ligand>
        <name>substrate</name>
    </ligand>
</feature>
<keyword evidence="8 17" id="KW-0479">Metal-binding</keyword>
<dbReference type="GO" id="GO:0008408">
    <property type="term" value="F:3'-5' exonuclease activity"/>
    <property type="evidence" value="ECO:0007669"/>
    <property type="project" value="TreeGrafter"/>
</dbReference>
<evidence type="ECO:0000256" key="18">
    <source>
        <dbReference type="RuleBase" id="RU364087"/>
    </source>
</evidence>
<evidence type="ECO:0000256" key="13">
    <source>
        <dbReference type="ARBA" id="ARBA00023211"/>
    </source>
</evidence>
<evidence type="ECO:0000259" key="19">
    <source>
        <dbReference type="SMART" id="SM00479"/>
    </source>
</evidence>
<evidence type="ECO:0000256" key="4">
    <source>
        <dbReference type="ARBA" id="ARBA00022679"/>
    </source>
</evidence>
<dbReference type="CDD" id="cd06131">
    <property type="entry name" value="DNA_pol_III_epsilon_Ecoli_like"/>
    <property type="match status" value="1"/>
</dbReference>
<comment type="cofactor">
    <cofactor evidence="1 18">
        <name>Mn(2+)</name>
        <dbReference type="ChEBI" id="CHEBI:29035"/>
    </cofactor>
</comment>
<feature type="binding site" evidence="16">
    <location>
        <position position="9"/>
    </location>
    <ligand>
        <name>substrate</name>
    </ligand>
</feature>
<evidence type="ECO:0000313" key="21">
    <source>
        <dbReference type="Proteomes" id="UP000218644"/>
    </source>
</evidence>
<evidence type="ECO:0000256" key="11">
    <source>
        <dbReference type="ARBA" id="ARBA00022842"/>
    </source>
</evidence>
<evidence type="ECO:0000256" key="3">
    <source>
        <dbReference type="ARBA" id="ARBA00020352"/>
    </source>
</evidence>
<name>A0A2A2AMQ3_9BURK</name>
<dbReference type="RefSeq" id="WP_095557114.1">
    <property type="nucleotide sequence ID" value="NZ_NSJD01000012.1"/>
</dbReference>
<comment type="cofactor">
    <cofactor evidence="17">
        <name>Mg(2+)</name>
        <dbReference type="ChEBI" id="CHEBI:18420"/>
    </cofactor>
    <cofactor evidence="17">
        <name>Mn(2+)</name>
        <dbReference type="ChEBI" id="CHEBI:29035"/>
    </cofactor>
    <text evidence="17">Binds 2 divalent metal cations. Magnesium or manganese.</text>
</comment>
<dbReference type="SUPFAM" id="SSF53098">
    <property type="entry name" value="Ribonuclease H-like"/>
    <property type="match status" value="1"/>
</dbReference>
<protein>
    <recommendedName>
        <fullName evidence="3 18">DNA polymerase III subunit epsilon</fullName>
        <ecNumber evidence="2 18">2.7.7.7</ecNumber>
    </recommendedName>
</protein>
<evidence type="ECO:0000256" key="12">
    <source>
        <dbReference type="ARBA" id="ARBA00022932"/>
    </source>
</evidence>
<accession>A0A2A2AMQ3</accession>
<evidence type="ECO:0000256" key="14">
    <source>
        <dbReference type="ARBA" id="ARBA00049244"/>
    </source>
</evidence>
<dbReference type="PANTHER" id="PTHR30231">
    <property type="entry name" value="DNA POLYMERASE III SUBUNIT EPSILON"/>
    <property type="match status" value="1"/>
</dbReference>
<dbReference type="GO" id="GO:0005829">
    <property type="term" value="C:cytosol"/>
    <property type="evidence" value="ECO:0007669"/>
    <property type="project" value="TreeGrafter"/>
</dbReference>
<dbReference type="NCBIfam" id="TIGR00573">
    <property type="entry name" value="dnaq"/>
    <property type="match status" value="1"/>
</dbReference>
<feature type="binding site" evidence="16">
    <location>
        <position position="7"/>
    </location>
    <ligand>
        <name>substrate</name>
    </ligand>
</feature>
<dbReference type="InterPro" id="IPR012337">
    <property type="entry name" value="RNaseH-like_sf"/>
</dbReference>
<evidence type="ECO:0000256" key="7">
    <source>
        <dbReference type="ARBA" id="ARBA00022722"/>
    </source>
</evidence>
<dbReference type="Pfam" id="PF00929">
    <property type="entry name" value="RNase_T"/>
    <property type="match status" value="1"/>
</dbReference>
<evidence type="ECO:0000256" key="9">
    <source>
        <dbReference type="ARBA" id="ARBA00022801"/>
    </source>
</evidence>
<dbReference type="PANTHER" id="PTHR30231:SF41">
    <property type="entry name" value="DNA POLYMERASE III SUBUNIT EPSILON"/>
    <property type="match status" value="1"/>
</dbReference>
<comment type="subunit">
    <text evidence="18">DNA polymerase III contains a core (composed of alpha, epsilon and theta chains) that associates with a tau subunit. This core dimerizes to form the POLIII' complex. PolIII' associates with the gamma complex (composed of gamma, delta, delta', psi and chi chains) and with the beta chain to form the complete DNA polymerase III complex.</text>
</comment>
<dbReference type="GO" id="GO:0045004">
    <property type="term" value="P:DNA replication proofreading"/>
    <property type="evidence" value="ECO:0007669"/>
    <property type="project" value="TreeGrafter"/>
</dbReference>
<dbReference type="InterPro" id="IPR013520">
    <property type="entry name" value="Ribonucl_H"/>
</dbReference>
<keyword evidence="9 18" id="KW-0378">Hydrolase</keyword>
<keyword evidence="11 17" id="KW-0460">Magnesium</keyword>
<feature type="binding site" evidence="16">
    <location>
        <position position="57"/>
    </location>
    <ligand>
        <name>substrate</name>
    </ligand>
</feature>
<keyword evidence="12 18" id="KW-0239">DNA-directed DNA polymerase</keyword>
<feature type="active site" description="Proton acceptor" evidence="15">
    <location>
        <position position="152"/>
    </location>
</feature>
<dbReference type="NCBIfam" id="TIGR01406">
    <property type="entry name" value="dnaQ_proteo"/>
    <property type="match status" value="1"/>
</dbReference>
<dbReference type="InterPro" id="IPR036397">
    <property type="entry name" value="RNaseH_sf"/>
</dbReference>
<dbReference type="InterPro" id="IPR006054">
    <property type="entry name" value="DnaQ"/>
</dbReference>
<evidence type="ECO:0000256" key="16">
    <source>
        <dbReference type="PIRSR" id="PIRSR606309-2"/>
    </source>
</evidence>
<dbReference type="NCBIfam" id="NF004316">
    <property type="entry name" value="PRK05711.1"/>
    <property type="match status" value="1"/>
</dbReference>
<dbReference type="FunFam" id="3.30.420.10:FF:000012">
    <property type="entry name" value="DNA polymerase III subunit epsilon"/>
    <property type="match status" value="1"/>
</dbReference>
<dbReference type="Gene3D" id="3.30.420.10">
    <property type="entry name" value="Ribonuclease H-like superfamily/Ribonuclease H"/>
    <property type="match status" value="1"/>
</dbReference>
<evidence type="ECO:0000256" key="10">
    <source>
        <dbReference type="ARBA" id="ARBA00022839"/>
    </source>
</evidence>
<evidence type="ECO:0000256" key="5">
    <source>
        <dbReference type="ARBA" id="ARBA00022695"/>
    </source>
</evidence>
<organism evidence="20 21">
    <name type="scientific">Vandammella animalimorsus</name>
    <dbReference type="NCBI Taxonomy" id="2029117"/>
    <lineage>
        <taxon>Bacteria</taxon>
        <taxon>Pseudomonadati</taxon>
        <taxon>Pseudomonadota</taxon>
        <taxon>Betaproteobacteria</taxon>
        <taxon>Burkholderiales</taxon>
        <taxon>Comamonadaceae</taxon>
        <taxon>Vandammella</taxon>
    </lineage>
</organism>
<evidence type="ECO:0000313" key="20">
    <source>
        <dbReference type="EMBL" id="PAT39860.1"/>
    </source>
</evidence>
<feature type="binding site" evidence="17">
    <location>
        <position position="9"/>
    </location>
    <ligand>
        <name>a divalent metal cation</name>
        <dbReference type="ChEBI" id="CHEBI:60240"/>
        <label>1</label>
        <note>catalytic</note>
    </ligand>
</feature>
<keyword evidence="5 18" id="KW-0548">Nucleotidyltransferase</keyword>
<evidence type="ECO:0000256" key="2">
    <source>
        <dbReference type="ARBA" id="ARBA00012417"/>
    </source>
</evidence>
<reference evidence="20 21" key="1">
    <citation type="submission" date="2017-08" db="EMBL/GenBank/DDBJ databases">
        <title>WGS of Clinical strains of the CDC Group NO-1 linked to zoonotic infections in humans.</title>
        <authorList>
            <person name="Bernier A.-M."/>
            <person name="Bernard K."/>
        </authorList>
    </citation>
    <scope>NUCLEOTIDE SEQUENCE [LARGE SCALE GENOMIC DNA]</scope>
    <source>
        <strain evidence="20 21">NML79-0751</strain>
    </source>
</reference>
<evidence type="ECO:0000256" key="15">
    <source>
        <dbReference type="PIRSR" id="PIRSR606309-1"/>
    </source>
</evidence>
<dbReference type="AlphaFoldDB" id="A0A2A2AMQ3"/>
<gene>
    <name evidence="18" type="primary">dnaQ</name>
    <name evidence="20" type="ORF">CK623_08405</name>
</gene>
<keyword evidence="6 18" id="KW-0235">DNA replication</keyword>
<comment type="caution">
    <text evidence="20">The sequence shown here is derived from an EMBL/GenBank/DDBJ whole genome shotgun (WGS) entry which is preliminary data.</text>
</comment>
<keyword evidence="13 17" id="KW-0464">Manganese</keyword>
<dbReference type="GO" id="GO:0046872">
    <property type="term" value="F:metal ion binding"/>
    <property type="evidence" value="ECO:0007669"/>
    <property type="project" value="UniProtKB-KW"/>
</dbReference>
<evidence type="ECO:0000256" key="17">
    <source>
        <dbReference type="PIRSR" id="PIRSR606309-3"/>
    </source>
</evidence>
<evidence type="ECO:0000256" key="8">
    <source>
        <dbReference type="ARBA" id="ARBA00022723"/>
    </source>
</evidence>
<dbReference type="InterPro" id="IPR006309">
    <property type="entry name" value="DnaQ_proteo"/>
</dbReference>
<dbReference type="SMART" id="SM00479">
    <property type="entry name" value="EXOIII"/>
    <property type="match status" value="1"/>
</dbReference>
<feature type="binding site" evidence="17">
    <location>
        <position position="7"/>
    </location>
    <ligand>
        <name>a divalent metal cation</name>
        <dbReference type="ChEBI" id="CHEBI:60240"/>
        <label>1</label>
        <note>catalytic</note>
    </ligand>
</feature>
<dbReference type="EMBL" id="NSJD01000012">
    <property type="protein sequence ID" value="PAT39860.1"/>
    <property type="molecule type" value="Genomic_DNA"/>
</dbReference>
<dbReference type="Proteomes" id="UP000218644">
    <property type="component" value="Unassembled WGS sequence"/>
</dbReference>
<proteinExistence type="predicted"/>
<feature type="domain" description="Exonuclease" evidence="19">
    <location>
        <begin position="2"/>
        <end position="174"/>
    </location>
</feature>
<sequence>MRQIIMDTETTGLSVAEGDRVIELACVELQNRQLTGRHLHYYFKVDRDSHPDALRVHGITREFLSDKPRFDECVEQFLDFVRDAEIIIHNAAFDVGFLDNELKLLGKPALSTYVSAITDSLLLAREAFPGKRNSLDALCDRFEIDKSNRTLHGALLDSELLAQVYLHLTRGQNALLTEDAVQEQDSPQQDSQVRVDFSQLQLLVLNASERELAEHEAVLQGIDKDSDGKTLWRQAQAPAAEH</sequence>
<keyword evidence="10 18" id="KW-0269">Exonuclease</keyword>
<evidence type="ECO:0000256" key="1">
    <source>
        <dbReference type="ARBA" id="ARBA00001936"/>
    </source>
</evidence>
<keyword evidence="4 18" id="KW-0808">Transferase</keyword>
<comment type="function">
    <text evidence="18">DNA polymerase III is a complex, multichain enzyme responsible for most of the replicative synthesis in bacteria. The epsilon subunit contain the editing function and is a proofreading 3'-5' exonuclease.</text>
</comment>
<dbReference type="EC" id="2.7.7.7" evidence="2 18"/>
<comment type="catalytic activity">
    <reaction evidence="14 18">
        <text>DNA(n) + a 2'-deoxyribonucleoside 5'-triphosphate = DNA(n+1) + diphosphate</text>
        <dbReference type="Rhea" id="RHEA:22508"/>
        <dbReference type="Rhea" id="RHEA-COMP:17339"/>
        <dbReference type="Rhea" id="RHEA-COMP:17340"/>
        <dbReference type="ChEBI" id="CHEBI:33019"/>
        <dbReference type="ChEBI" id="CHEBI:61560"/>
        <dbReference type="ChEBI" id="CHEBI:173112"/>
        <dbReference type="EC" id="2.7.7.7"/>
    </reaction>
</comment>
<keyword evidence="7 18" id="KW-0540">Nuclease</keyword>
<dbReference type="GO" id="GO:0003887">
    <property type="term" value="F:DNA-directed DNA polymerase activity"/>
    <property type="evidence" value="ECO:0007669"/>
    <property type="project" value="UniProtKB-KW"/>
</dbReference>
<dbReference type="GO" id="GO:0003677">
    <property type="term" value="F:DNA binding"/>
    <property type="evidence" value="ECO:0007669"/>
    <property type="project" value="InterPro"/>
</dbReference>
<evidence type="ECO:0000256" key="6">
    <source>
        <dbReference type="ARBA" id="ARBA00022705"/>
    </source>
</evidence>
<feature type="binding site" evidence="17">
    <location>
        <position position="157"/>
    </location>
    <ligand>
        <name>a divalent metal cation</name>
        <dbReference type="ChEBI" id="CHEBI:60240"/>
        <label>1</label>
        <note>catalytic</note>
    </ligand>
</feature>